<reference evidence="1" key="1">
    <citation type="submission" date="2020-08" db="EMBL/GenBank/DDBJ databases">
        <title>Multicomponent nature underlies the extraordinary mechanical properties of spider dragline silk.</title>
        <authorList>
            <person name="Kono N."/>
            <person name="Nakamura H."/>
            <person name="Mori M."/>
            <person name="Yoshida Y."/>
            <person name="Ohtoshi R."/>
            <person name="Malay A.D."/>
            <person name="Moran D.A.P."/>
            <person name="Tomita M."/>
            <person name="Numata K."/>
            <person name="Arakawa K."/>
        </authorList>
    </citation>
    <scope>NUCLEOTIDE SEQUENCE</scope>
</reference>
<proteinExistence type="predicted"/>
<dbReference type="GO" id="GO:0004386">
    <property type="term" value="F:helicase activity"/>
    <property type="evidence" value="ECO:0007669"/>
    <property type="project" value="UniProtKB-KW"/>
</dbReference>
<dbReference type="AlphaFoldDB" id="A0A8X6VW28"/>
<organism evidence="1 2">
    <name type="scientific">Trichonephila clavipes</name>
    <name type="common">Golden silk orbweaver</name>
    <name type="synonym">Nephila clavipes</name>
    <dbReference type="NCBI Taxonomy" id="2585209"/>
    <lineage>
        <taxon>Eukaryota</taxon>
        <taxon>Metazoa</taxon>
        <taxon>Ecdysozoa</taxon>
        <taxon>Arthropoda</taxon>
        <taxon>Chelicerata</taxon>
        <taxon>Arachnida</taxon>
        <taxon>Araneae</taxon>
        <taxon>Araneomorphae</taxon>
        <taxon>Entelegynae</taxon>
        <taxon>Araneoidea</taxon>
        <taxon>Nephilidae</taxon>
        <taxon>Trichonephila</taxon>
    </lineage>
</organism>
<sequence length="192" mass="22297">MTSFKSNVVLHNGWTPTFKVQGQVYHHARPLHPANTKDSKYLHIYFLGEVQRRLNLLESPVDRNIVLKLQRMLHQHNSYVRSFKMAAEVMDDNTQVDYRIKISGKAPLKEHKGRFNAPSVSEVAIMIAGELGDRRDIRLHSRSCSQMPLQRIQDTHRSYDPLQYPVLFVRGEHDYDLNIKDVNKATSNDYKA</sequence>
<keyword evidence="2" id="KW-1185">Reference proteome</keyword>
<dbReference type="Proteomes" id="UP000887159">
    <property type="component" value="Unassembled WGS sequence"/>
</dbReference>
<protein>
    <submittedName>
        <fullName evidence="1">ATP-dependent DNA helicase</fullName>
    </submittedName>
</protein>
<dbReference type="EMBL" id="BMAU01021363">
    <property type="protein sequence ID" value="GFY23466.1"/>
    <property type="molecule type" value="Genomic_DNA"/>
</dbReference>
<keyword evidence="1" id="KW-0378">Hydrolase</keyword>
<evidence type="ECO:0000313" key="2">
    <source>
        <dbReference type="Proteomes" id="UP000887159"/>
    </source>
</evidence>
<keyword evidence="1" id="KW-0067">ATP-binding</keyword>
<accession>A0A8X6VW28</accession>
<comment type="caution">
    <text evidence="1">The sequence shown here is derived from an EMBL/GenBank/DDBJ whole genome shotgun (WGS) entry which is preliminary data.</text>
</comment>
<keyword evidence="1" id="KW-0347">Helicase</keyword>
<dbReference type="PANTHER" id="PTHR45786">
    <property type="entry name" value="DNA BINDING PROTEIN-LIKE"/>
    <property type="match status" value="1"/>
</dbReference>
<evidence type="ECO:0000313" key="1">
    <source>
        <dbReference type="EMBL" id="GFY23466.1"/>
    </source>
</evidence>
<dbReference type="PANTHER" id="PTHR45786:SF74">
    <property type="entry name" value="ATP-DEPENDENT DNA HELICASE"/>
    <property type="match status" value="1"/>
</dbReference>
<gene>
    <name evidence="1" type="primary">PIF6</name>
    <name evidence="1" type="ORF">TNCV_3941581</name>
</gene>
<name>A0A8X6VW28_TRICX</name>
<keyword evidence="1" id="KW-0547">Nucleotide-binding</keyword>